<gene>
    <name evidence="4" type="ORF">C1I95_04170</name>
</gene>
<dbReference type="OrthoDB" id="9795085at2"/>
<sequence>MWDPTTYLRYGDERSRPFHDLLARVAADRPRTVVDLGCGPGTLTATLADRWPDSRIVGLDSAPEMIARAAALDAPVTFGLADVRDWHPEPSTDVVVSNAVLQWVPGHRELLTRWAGELPTGAWLAMQVPGNFDAPSHRALREVAGRPPWQAELAPLLRAAPVADPVDYAESLATAGCAVDAWETTYVHLLPARPDADHPVLTWLEGTALRPVRAALDAAGWSAFRAALGVRLTELYPVRQGQVYFPFRRIFVVARVGARAQESS</sequence>
<dbReference type="RefSeq" id="WP_111212423.1">
    <property type="nucleotide sequence ID" value="NZ_POTY01000013.1"/>
</dbReference>
<evidence type="ECO:0000313" key="5">
    <source>
        <dbReference type="Proteomes" id="UP000248924"/>
    </source>
</evidence>
<dbReference type="PANTHER" id="PTHR43861">
    <property type="entry name" value="TRANS-ACONITATE 2-METHYLTRANSFERASE-RELATED"/>
    <property type="match status" value="1"/>
</dbReference>
<evidence type="ECO:0000256" key="2">
    <source>
        <dbReference type="ARBA" id="ARBA00022679"/>
    </source>
</evidence>
<protein>
    <submittedName>
        <fullName evidence="4">Trans-aconitate methyltransferase</fullName>
        <ecNumber evidence="4">2.1.1.144</ecNumber>
    </submittedName>
</protein>
<reference evidence="4 5" key="1">
    <citation type="submission" date="2018-01" db="EMBL/GenBank/DDBJ databases">
        <title>Draft genome sequence of Jishengella sp. NA12.</title>
        <authorList>
            <person name="Sahin N."/>
            <person name="Ay H."/>
            <person name="Saygin H."/>
        </authorList>
    </citation>
    <scope>NUCLEOTIDE SEQUENCE [LARGE SCALE GENOMIC DNA]</scope>
    <source>
        <strain evidence="4 5">NA12</strain>
    </source>
</reference>
<evidence type="ECO:0000256" key="1">
    <source>
        <dbReference type="ARBA" id="ARBA00022603"/>
    </source>
</evidence>
<keyword evidence="2 4" id="KW-0808">Transferase</keyword>
<dbReference type="SUPFAM" id="SSF53335">
    <property type="entry name" value="S-adenosyl-L-methionine-dependent methyltransferases"/>
    <property type="match status" value="1"/>
</dbReference>
<dbReference type="EC" id="2.1.1.144" evidence="4"/>
<accession>A0A2W2F1C0</accession>
<dbReference type="InterPro" id="IPR023149">
    <property type="entry name" value="Trans_acon_MeTrfase_C"/>
</dbReference>
<dbReference type="InterPro" id="IPR029063">
    <property type="entry name" value="SAM-dependent_MTases_sf"/>
</dbReference>
<evidence type="ECO:0000259" key="3">
    <source>
        <dbReference type="Pfam" id="PF13649"/>
    </source>
</evidence>
<feature type="domain" description="Methyltransferase" evidence="3">
    <location>
        <begin position="33"/>
        <end position="114"/>
    </location>
</feature>
<dbReference type="InterPro" id="IPR041698">
    <property type="entry name" value="Methyltransf_25"/>
</dbReference>
<keyword evidence="1 4" id="KW-0489">Methyltransferase</keyword>
<keyword evidence="5" id="KW-1185">Reference proteome</keyword>
<dbReference type="Gene3D" id="1.10.150.290">
    <property type="entry name" value="S-adenosyl-L-methionine-dependent methyltransferases"/>
    <property type="match status" value="1"/>
</dbReference>
<dbReference type="GO" id="GO:0030798">
    <property type="term" value="F:trans-aconitate 2-methyltransferase activity"/>
    <property type="evidence" value="ECO:0007669"/>
    <property type="project" value="UniProtKB-EC"/>
</dbReference>
<organism evidence="4 5">
    <name type="scientific">Micromonospora craterilacus</name>
    <dbReference type="NCBI Taxonomy" id="1655439"/>
    <lineage>
        <taxon>Bacteria</taxon>
        <taxon>Bacillati</taxon>
        <taxon>Actinomycetota</taxon>
        <taxon>Actinomycetes</taxon>
        <taxon>Micromonosporales</taxon>
        <taxon>Micromonosporaceae</taxon>
        <taxon>Micromonospora</taxon>
    </lineage>
</organism>
<dbReference type="EMBL" id="POTY01000013">
    <property type="protein sequence ID" value="PZG23069.1"/>
    <property type="molecule type" value="Genomic_DNA"/>
</dbReference>
<evidence type="ECO:0000313" key="4">
    <source>
        <dbReference type="EMBL" id="PZG23069.1"/>
    </source>
</evidence>
<dbReference type="PANTHER" id="PTHR43861:SF1">
    <property type="entry name" value="TRANS-ACONITATE 2-METHYLTRANSFERASE"/>
    <property type="match status" value="1"/>
</dbReference>
<name>A0A2W2F1C0_9ACTN</name>
<dbReference type="Gene3D" id="3.40.50.150">
    <property type="entry name" value="Vaccinia Virus protein VP39"/>
    <property type="match status" value="1"/>
</dbReference>
<proteinExistence type="predicted"/>
<dbReference type="Proteomes" id="UP000248924">
    <property type="component" value="Unassembled WGS sequence"/>
</dbReference>
<dbReference type="AlphaFoldDB" id="A0A2W2F1C0"/>
<dbReference type="NCBIfam" id="NF010703">
    <property type="entry name" value="PRK14103.1"/>
    <property type="match status" value="1"/>
</dbReference>
<dbReference type="Pfam" id="PF13649">
    <property type="entry name" value="Methyltransf_25"/>
    <property type="match status" value="1"/>
</dbReference>
<dbReference type="GO" id="GO:0032259">
    <property type="term" value="P:methylation"/>
    <property type="evidence" value="ECO:0007669"/>
    <property type="project" value="UniProtKB-KW"/>
</dbReference>
<dbReference type="CDD" id="cd02440">
    <property type="entry name" value="AdoMet_MTases"/>
    <property type="match status" value="1"/>
</dbReference>
<comment type="caution">
    <text evidence="4">The sequence shown here is derived from an EMBL/GenBank/DDBJ whole genome shotgun (WGS) entry which is preliminary data.</text>
</comment>